<gene>
    <name evidence="3" type="ORF">SAMN05421852_1056</name>
</gene>
<dbReference type="AlphaFoldDB" id="A0A1I3NXL8"/>
<keyword evidence="2" id="KW-0560">Oxidoreductase</keyword>
<evidence type="ECO:0000256" key="1">
    <source>
        <dbReference type="ARBA" id="ARBA00006484"/>
    </source>
</evidence>
<dbReference type="GO" id="GO:0008206">
    <property type="term" value="P:bile acid metabolic process"/>
    <property type="evidence" value="ECO:0007669"/>
    <property type="project" value="UniProtKB-ARBA"/>
</dbReference>
<protein>
    <submittedName>
        <fullName evidence="3">3-oxoacyl-[acyl-carrier protein] reductase</fullName>
    </submittedName>
</protein>
<accession>A0A1I3NXL8</accession>
<proteinExistence type="inferred from homology"/>
<dbReference type="STRING" id="46223.SAMN05421852_1056"/>
<keyword evidence="4" id="KW-1185">Reference proteome</keyword>
<evidence type="ECO:0000256" key="2">
    <source>
        <dbReference type="ARBA" id="ARBA00023002"/>
    </source>
</evidence>
<comment type="similarity">
    <text evidence="1">Belongs to the short-chain dehydrogenases/reductases (SDR) family.</text>
</comment>
<dbReference type="GO" id="GO:0016491">
    <property type="term" value="F:oxidoreductase activity"/>
    <property type="evidence" value="ECO:0007669"/>
    <property type="project" value="UniProtKB-KW"/>
</dbReference>
<name>A0A1I3NXL8_9BACL</name>
<organism evidence="3 4">
    <name type="scientific">Thermoflavimicrobium dichotomicum</name>
    <dbReference type="NCBI Taxonomy" id="46223"/>
    <lineage>
        <taxon>Bacteria</taxon>
        <taxon>Bacillati</taxon>
        <taxon>Bacillota</taxon>
        <taxon>Bacilli</taxon>
        <taxon>Bacillales</taxon>
        <taxon>Thermoactinomycetaceae</taxon>
        <taxon>Thermoflavimicrobium</taxon>
    </lineage>
</organism>
<dbReference type="OrthoDB" id="9803333at2"/>
<dbReference type="PRINTS" id="PR00080">
    <property type="entry name" value="SDRFAMILY"/>
</dbReference>
<dbReference type="PANTHER" id="PTHR42879">
    <property type="entry name" value="3-OXOACYL-(ACYL-CARRIER-PROTEIN) REDUCTASE"/>
    <property type="match status" value="1"/>
</dbReference>
<dbReference type="Proteomes" id="UP000199545">
    <property type="component" value="Unassembled WGS sequence"/>
</dbReference>
<dbReference type="PRINTS" id="PR00081">
    <property type="entry name" value="GDHRDH"/>
</dbReference>
<dbReference type="EMBL" id="FORR01000005">
    <property type="protein sequence ID" value="SFJ13770.1"/>
    <property type="molecule type" value="Genomic_DNA"/>
</dbReference>
<dbReference type="InterPro" id="IPR002347">
    <property type="entry name" value="SDR_fam"/>
</dbReference>
<evidence type="ECO:0000313" key="4">
    <source>
        <dbReference type="Proteomes" id="UP000199545"/>
    </source>
</evidence>
<reference evidence="3 4" key="1">
    <citation type="submission" date="2016-10" db="EMBL/GenBank/DDBJ databases">
        <authorList>
            <person name="de Groot N.N."/>
        </authorList>
    </citation>
    <scope>NUCLEOTIDE SEQUENCE [LARGE SCALE GENOMIC DNA]</scope>
    <source>
        <strain evidence="3 4">DSM 44778</strain>
    </source>
</reference>
<sequence>MDLGLNSQVALVTASSKGLGKATAFELAKEGAKVMISSRNQEDLEKTANEIKEQTGAEVAFCVADLTKSEDIDNLIQETANRFGTIHILVNNAGGPPPGNFDQFQDQDWQYAFELNLLSVIRLIRGVLPFMRQQQYGRIVNFTSSSIKEPIQGLILSNTFRTAVVGLTKSLSVELAGDQILINTVAPGRIATDRLASLDQTKAKQLGISVEEVQQQFFAQIPLGRYGEPSEFAKVATFLASKANSYITGQALLVDGGMVKAI</sequence>
<dbReference type="Pfam" id="PF13561">
    <property type="entry name" value="adh_short_C2"/>
    <property type="match status" value="1"/>
</dbReference>
<dbReference type="SUPFAM" id="SSF51735">
    <property type="entry name" value="NAD(P)-binding Rossmann-fold domains"/>
    <property type="match status" value="1"/>
</dbReference>
<dbReference type="InterPro" id="IPR050259">
    <property type="entry name" value="SDR"/>
</dbReference>
<dbReference type="Gene3D" id="3.40.50.720">
    <property type="entry name" value="NAD(P)-binding Rossmann-like Domain"/>
    <property type="match status" value="1"/>
</dbReference>
<dbReference type="InterPro" id="IPR036291">
    <property type="entry name" value="NAD(P)-bd_dom_sf"/>
</dbReference>
<evidence type="ECO:0000313" key="3">
    <source>
        <dbReference type="EMBL" id="SFJ13770.1"/>
    </source>
</evidence>
<dbReference type="CDD" id="cd05344">
    <property type="entry name" value="BKR_like_SDR_like"/>
    <property type="match status" value="1"/>
</dbReference>
<dbReference type="RefSeq" id="WP_093229036.1">
    <property type="nucleotide sequence ID" value="NZ_FORR01000005.1"/>
</dbReference>
<dbReference type="FunFam" id="3.40.50.720:FF:000084">
    <property type="entry name" value="Short-chain dehydrogenase reductase"/>
    <property type="match status" value="1"/>
</dbReference>
<dbReference type="PANTHER" id="PTHR42879:SF6">
    <property type="entry name" value="NADPH-DEPENDENT REDUCTASE BACG"/>
    <property type="match status" value="1"/>
</dbReference>